<keyword evidence="5" id="KW-0539">Nucleus</keyword>
<accession>A0A8S1C4M5</accession>
<dbReference type="GO" id="GO:0003712">
    <property type="term" value="F:transcription coregulator activity"/>
    <property type="evidence" value="ECO:0007669"/>
    <property type="project" value="InterPro"/>
</dbReference>
<comment type="caution">
    <text evidence="6">The sequence shown here is derived from an EMBL/GenBank/DDBJ whole genome shotgun (WGS) entry which is preliminary data.</text>
</comment>
<dbReference type="GO" id="GO:0006357">
    <property type="term" value="P:regulation of transcription by RNA polymerase II"/>
    <property type="evidence" value="ECO:0007669"/>
    <property type="project" value="InterPro"/>
</dbReference>
<dbReference type="GO" id="GO:0070847">
    <property type="term" value="C:core mediator complex"/>
    <property type="evidence" value="ECO:0007669"/>
    <property type="project" value="TreeGrafter"/>
</dbReference>
<dbReference type="GO" id="GO:0016592">
    <property type="term" value="C:mediator complex"/>
    <property type="evidence" value="ECO:0007669"/>
    <property type="project" value="InterPro"/>
</dbReference>
<dbReference type="EMBL" id="CADEPI010000007">
    <property type="protein sequence ID" value="CAB3362167.1"/>
    <property type="molecule type" value="Genomic_DNA"/>
</dbReference>
<evidence type="ECO:0000256" key="3">
    <source>
        <dbReference type="ARBA" id="ARBA00023015"/>
    </source>
</evidence>
<dbReference type="PANTHER" id="PTHR13114:SF7">
    <property type="entry name" value="MEDIATOR OF RNA POLYMERASE II TRANSCRIPTION SUBUNIT 17"/>
    <property type="match status" value="1"/>
</dbReference>
<sequence length="574" mass="64465">MSANSTSIAMEAPVEMQIQEIAFDGQETYAPSLSMSENLTKLAQKIDFAKCGPEEVNKEITEINRNEDEAEQSTAPPIWPWDSVRNKLRNALTEVSVLADLLTIAKGKKYVVLDPVPHDPPELKPMVMVYARKKSFAGAASVLLSGAERLKNSLAEAQKNRTTTADFHIELLRLRQNFRLKKVNNTIIGDLSYFRSSGSKHIHSGTFEVTKSEEEPDKLLSPPCSPNPNSANKLTSALRVTVPGELQGIASIKVYFQKDQDSLYSSNLNTPDTAFSIPEIDWQRKLEVAQNVLFCKEMFNQLAKEAVQLQSPIPHVVVGNQIIASIFPGVQLVICLSHMEMSTDGKASLPPPIPRHDQVLEHTLHQLLRELHEKKNYPLPHPASAPLGPSRKRSCAGPYAMDREEFVEMTESQTMLEQVIQQAQHTQLRDRTLCILDKLATQYKDPLISVHWLWLNSPTYACIKVTIFAQGYDEIYRNLVIIHVYDTYLKCISRDGKVVHLSYESMELKNYILCQICRHQIMAVQYLAKSMGWQCVANSFNLGSGTLIETFGNASSCILVSPVGDRFATKYFNK</sequence>
<proteinExistence type="inferred from homology"/>
<keyword evidence="3" id="KW-0805">Transcription regulation</keyword>
<evidence type="ECO:0008006" key="8">
    <source>
        <dbReference type="Google" id="ProtNLM"/>
    </source>
</evidence>
<reference evidence="6 7" key="1">
    <citation type="submission" date="2020-04" db="EMBL/GenBank/DDBJ databases">
        <authorList>
            <person name="Alioto T."/>
            <person name="Alioto T."/>
            <person name="Gomez Garrido J."/>
        </authorList>
    </citation>
    <scope>NUCLEOTIDE SEQUENCE [LARGE SCALE GENOMIC DNA]</scope>
</reference>
<name>A0A8S1C4M5_9INSE</name>
<dbReference type="AlphaFoldDB" id="A0A8S1C4M5"/>
<protein>
    <recommendedName>
        <fullName evidence="8">Mediator of RNA polymerase II transcription subunit 17</fullName>
    </recommendedName>
</protein>
<dbReference type="PANTHER" id="PTHR13114">
    <property type="entry name" value="MEDIATOR OF RNA POLYMERASE II TRANSCRIPTION SUBUNIT 17"/>
    <property type="match status" value="1"/>
</dbReference>
<dbReference type="OrthoDB" id="10058398at2759"/>
<comment type="subcellular location">
    <subcellularLocation>
        <location evidence="1">Nucleus</location>
    </subcellularLocation>
</comment>
<evidence type="ECO:0000256" key="5">
    <source>
        <dbReference type="ARBA" id="ARBA00023242"/>
    </source>
</evidence>
<evidence type="ECO:0000256" key="1">
    <source>
        <dbReference type="ARBA" id="ARBA00004123"/>
    </source>
</evidence>
<keyword evidence="7" id="KW-1185">Reference proteome</keyword>
<dbReference type="Proteomes" id="UP000494165">
    <property type="component" value="Unassembled WGS sequence"/>
</dbReference>
<comment type="similarity">
    <text evidence="2">Belongs to the Mediator complex subunit 17 family.</text>
</comment>
<keyword evidence="4" id="KW-0804">Transcription</keyword>
<dbReference type="InterPro" id="IPR019313">
    <property type="entry name" value="Mediator_Med17"/>
</dbReference>
<evidence type="ECO:0000256" key="2">
    <source>
        <dbReference type="ARBA" id="ARBA00005635"/>
    </source>
</evidence>
<evidence type="ECO:0000256" key="4">
    <source>
        <dbReference type="ARBA" id="ARBA00023163"/>
    </source>
</evidence>
<evidence type="ECO:0000313" key="7">
    <source>
        <dbReference type="Proteomes" id="UP000494165"/>
    </source>
</evidence>
<evidence type="ECO:0000313" key="6">
    <source>
        <dbReference type="EMBL" id="CAB3362167.1"/>
    </source>
</evidence>
<organism evidence="6 7">
    <name type="scientific">Cloeon dipterum</name>
    <dbReference type="NCBI Taxonomy" id="197152"/>
    <lineage>
        <taxon>Eukaryota</taxon>
        <taxon>Metazoa</taxon>
        <taxon>Ecdysozoa</taxon>
        <taxon>Arthropoda</taxon>
        <taxon>Hexapoda</taxon>
        <taxon>Insecta</taxon>
        <taxon>Pterygota</taxon>
        <taxon>Palaeoptera</taxon>
        <taxon>Ephemeroptera</taxon>
        <taxon>Pisciforma</taxon>
        <taxon>Baetidae</taxon>
        <taxon>Cloeon</taxon>
    </lineage>
</organism>
<gene>
    <name evidence="6" type="ORF">CLODIP_2_CD01724</name>
</gene>